<dbReference type="SUPFAM" id="SSF49265">
    <property type="entry name" value="Fibronectin type III"/>
    <property type="match status" value="1"/>
</dbReference>
<protein>
    <recommendedName>
        <fullName evidence="1">Fibronectin type-III domain-containing protein</fullName>
    </recommendedName>
</protein>
<dbReference type="InterPro" id="IPR003961">
    <property type="entry name" value="FN3_dom"/>
</dbReference>
<dbReference type="EMBL" id="JAUTBA010000001">
    <property type="protein sequence ID" value="MDQ1148507.1"/>
    <property type="molecule type" value="Genomic_DNA"/>
</dbReference>
<dbReference type="SUPFAM" id="SSF51126">
    <property type="entry name" value="Pectin lyase-like"/>
    <property type="match status" value="1"/>
</dbReference>
<sequence>MKRINILLYLGLGLIVAGISCSDDRVKELTELTTDRYFSPTGMSAQIVNQTGVRLTWKKNSAAESYTLELFANGELNFEGSPVKKIEGISNDQIPYTIVGLDGATNYSVRIKAIGMEIADSKWSAVTFKTNEEQIMKAVSPEGIQATSVRLNWTPGEEATTISVNPGNIIHTVTPQEIAAGEATVTGLTAETSYTATLLKGNKIRGSVTFMTLLDLGDAVVVQSTDNLAAVIGTAKAGDVLALMPGVYSLAADVLIDKAISIKGAKPTDRPMVKSAYFNLDKGASLALKDLILDGENKAGGNSFINLQTGAFGNIRLEDSKLINYPKGIISGSVNAVIESVSINNTIFDNIVGNGNDFIDFRNAITKTLEFTNNTVSNALLSGRDFIRMDAGGSTAYPAITSILKVNNNTFYNVIQDASKRFLYVRLAKNEITFSKNLMVKSLAMTANQSATNLVERKSNNYFDAVNFYNSSASGVKNDAVANGYTLLDPGFKDAAKGDFTVTNQTLKENGIGDPRWVK</sequence>
<dbReference type="InterPro" id="IPR032530">
    <property type="entry name" value="DUF4957"/>
</dbReference>
<evidence type="ECO:0000259" key="1">
    <source>
        <dbReference type="PROSITE" id="PS50853"/>
    </source>
</evidence>
<comment type="caution">
    <text evidence="2">The sequence shown here is derived from an EMBL/GenBank/DDBJ whole genome shotgun (WGS) entry which is preliminary data.</text>
</comment>
<feature type="domain" description="Fibronectin type-III" evidence="1">
    <location>
        <begin position="39"/>
        <end position="134"/>
    </location>
</feature>
<dbReference type="InterPro" id="IPR012334">
    <property type="entry name" value="Pectin_lyas_fold"/>
</dbReference>
<evidence type="ECO:0000313" key="2">
    <source>
        <dbReference type="EMBL" id="MDQ1148507.1"/>
    </source>
</evidence>
<dbReference type="Gene3D" id="2.60.40.10">
    <property type="entry name" value="Immunoglobulins"/>
    <property type="match status" value="1"/>
</dbReference>
<dbReference type="InterPro" id="IPR013783">
    <property type="entry name" value="Ig-like_fold"/>
</dbReference>
<reference evidence="2 3" key="1">
    <citation type="submission" date="2023-07" db="EMBL/GenBank/DDBJ databases">
        <title>Functional and genomic diversity of the sorghum phyllosphere microbiome.</title>
        <authorList>
            <person name="Shade A."/>
        </authorList>
    </citation>
    <scope>NUCLEOTIDE SEQUENCE [LARGE SCALE GENOMIC DNA]</scope>
    <source>
        <strain evidence="2 3">SORGH_AS_0892</strain>
    </source>
</reference>
<dbReference type="InterPro" id="IPR011050">
    <property type="entry name" value="Pectin_lyase_fold/virulence"/>
</dbReference>
<dbReference type="PROSITE" id="PS51257">
    <property type="entry name" value="PROKAR_LIPOPROTEIN"/>
    <property type="match status" value="1"/>
</dbReference>
<dbReference type="CDD" id="cd00063">
    <property type="entry name" value="FN3"/>
    <property type="match status" value="1"/>
</dbReference>
<dbReference type="InterPro" id="IPR033427">
    <property type="entry name" value="DUF5123"/>
</dbReference>
<accession>A0ABU0U0M2</accession>
<dbReference type="PROSITE" id="PS50853">
    <property type="entry name" value="FN3"/>
    <property type="match status" value="1"/>
</dbReference>
<dbReference type="Pfam" id="PF17161">
    <property type="entry name" value="DUF5123"/>
    <property type="match status" value="1"/>
</dbReference>
<name>A0ABU0U0M2_9SPHI</name>
<dbReference type="SMART" id="SM00060">
    <property type="entry name" value="FN3"/>
    <property type="match status" value="2"/>
</dbReference>
<gene>
    <name evidence="2" type="ORF">QE382_000491</name>
</gene>
<dbReference type="Gene3D" id="2.160.20.10">
    <property type="entry name" value="Single-stranded right-handed beta-helix, Pectin lyase-like"/>
    <property type="match status" value="1"/>
</dbReference>
<dbReference type="Proteomes" id="UP001244640">
    <property type="component" value="Unassembled WGS sequence"/>
</dbReference>
<proteinExistence type="predicted"/>
<dbReference type="Pfam" id="PF16318">
    <property type="entry name" value="DUF4957"/>
    <property type="match status" value="1"/>
</dbReference>
<organism evidence="2 3">
    <name type="scientific">Sphingobacterium zeae</name>
    <dbReference type="NCBI Taxonomy" id="1776859"/>
    <lineage>
        <taxon>Bacteria</taxon>
        <taxon>Pseudomonadati</taxon>
        <taxon>Bacteroidota</taxon>
        <taxon>Sphingobacteriia</taxon>
        <taxon>Sphingobacteriales</taxon>
        <taxon>Sphingobacteriaceae</taxon>
        <taxon>Sphingobacterium</taxon>
    </lineage>
</organism>
<keyword evidence="3" id="KW-1185">Reference proteome</keyword>
<dbReference type="RefSeq" id="WP_307184541.1">
    <property type="nucleotide sequence ID" value="NZ_JAUTBA010000001.1"/>
</dbReference>
<dbReference type="InterPro" id="IPR036116">
    <property type="entry name" value="FN3_sf"/>
</dbReference>
<evidence type="ECO:0000313" key="3">
    <source>
        <dbReference type="Proteomes" id="UP001244640"/>
    </source>
</evidence>